<name>A0A1H9A9X3_9BACT</name>
<evidence type="ECO:0000256" key="1">
    <source>
        <dbReference type="SAM" id="Phobius"/>
    </source>
</evidence>
<organism evidence="2 3">
    <name type="scientific">Neolewinella agarilytica</name>
    <dbReference type="NCBI Taxonomy" id="478744"/>
    <lineage>
        <taxon>Bacteria</taxon>
        <taxon>Pseudomonadati</taxon>
        <taxon>Bacteroidota</taxon>
        <taxon>Saprospiria</taxon>
        <taxon>Saprospirales</taxon>
        <taxon>Lewinellaceae</taxon>
        <taxon>Neolewinella</taxon>
    </lineage>
</organism>
<sequence>MELRKDIGRISFLAFFLLIYISLFFLPQLSRLI</sequence>
<dbReference type="InParanoid" id="A0A1H9A9X3"/>
<keyword evidence="1" id="KW-1133">Transmembrane helix</keyword>
<accession>A0A1H9A9X3</accession>
<evidence type="ECO:0000313" key="2">
    <source>
        <dbReference type="EMBL" id="SEP73460.1"/>
    </source>
</evidence>
<protein>
    <submittedName>
        <fullName evidence="2">Uncharacterized protein</fullName>
    </submittedName>
</protein>
<keyword evidence="1" id="KW-0472">Membrane</keyword>
<reference evidence="3" key="1">
    <citation type="submission" date="2016-10" db="EMBL/GenBank/DDBJ databases">
        <authorList>
            <person name="Varghese N."/>
            <person name="Submissions S."/>
        </authorList>
    </citation>
    <scope>NUCLEOTIDE SEQUENCE [LARGE SCALE GENOMIC DNA]</scope>
    <source>
        <strain evidence="3">DSM 24740</strain>
    </source>
</reference>
<keyword evidence="1" id="KW-0812">Transmembrane</keyword>
<dbReference type="EMBL" id="FOFB01000002">
    <property type="protein sequence ID" value="SEP73460.1"/>
    <property type="molecule type" value="Genomic_DNA"/>
</dbReference>
<dbReference type="AlphaFoldDB" id="A0A1H9A9X3"/>
<feature type="transmembrane region" description="Helical" evidence="1">
    <location>
        <begin position="12"/>
        <end position="30"/>
    </location>
</feature>
<gene>
    <name evidence="2" type="ORF">SAMN05444359_10218</name>
</gene>
<dbReference type="Proteomes" id="UP000199021">
    <property type="component" value="Unassembled WGS sequence"/>
</dbReference>
<evidence type="ECO:0000313" key="3">
    <source>
        <dbReference type="Proteomes" id="UP000199021"/>
    </source>
</evidence>
<keyword evidence="3" id="KW-1185">Reference proteome</keyword>
<proteinExistence type="predicted"/>